<accession>A0A2A5B1I6</accession>
<dbReference type="PIRSF" id="PIRSF005610">
    <property type="entry name" value="SirB"/>
    <property type="match status" value="1"/>
</dbReference>
<dbReference type="PANTHER" id="PTHR39594">
    <property type="entry name" value="PROTEIN YCHQ"/>
    <property type="match status" value="1"/>
</dbReference>
<dbReference type="Pfam" id="PF04247">
    <property type="entry name" value="SirB"/>
    <property type="match status" value="1"/>
</dbReference>
<dbReference type="Proteomes" id="UP000218327">
    <property type="component" value="Unassembled WGS sequence"/>
</dbReference>
<organism evidence="2 3">
    <name type="scientific">SAR86 cluster bacterium</name>
    <dbReference type="NCBI Taxonomy" id="2030880"/>
    <lineage>
        <taxon>Bacteria</taxon>
        <taxon>Pseudomonadati</taxon>
        <taxon>Pseudomonadota</taxon>
        <taxon>Gammaproteobacteria</taxon>
        <taxon>SAR86 cluster</taxon>
    </lineage>
</organism>
<evidence type="ECO:0000313" key="3">
    <source>
        <dbReference type="Proteomes" id="UP000218327"/>
    </source>
</evidence>
<sequence>MATNEKLDYVSLYTLLKIFHISCVVISIVGFTWRGVLKLSGSNLLQKKIFKILPHVVDTLLLASAISLVVMSGMYPWVAGWVGAKLLALIVYVVAGSIFMRSQQSQSRQFFWFAISVLAVGYIVAVALTKSPLPGL</sequence>
<protein>
    <submittedName>
        <fullName evidence="2">Regulator SirB</fullName>
    </submittedName>
</protein>
<keyword evidence="1" id="KW-0472">Membrane</keyword>
<proteinExistence type="predicted"/>
<comment type="caution">
    <text evidence="2">The sequence shown here is derived from an EMBL/GenBank/DDBJ whole genome shotgun (WGS) entry which is preliminary data.</text>
</comment>
<reference evidence="3" key="1">
    <citation type="submission" date="2017-08" db="EMBL/GenBank/DDBJ databases">
        <title>A dynamic microbial community with high functional redundancy inhabits the cold, oxic subseafloor aquifer.</title>
        <authorList>
            <person name="Tully B.J."/>
            <person name="Wheat C.G."/>
            <person name="Glazer B.T."/>
            <person name="Huber J.A."/>
        </authorList>
    </citation>
    <scope>NUCLEOTIDE SEQUENCE [LARGE SCALE GENOMIC DNA]</scope>
</reference>
<dbReference type="PANTHER" id="PTHR39594:SF1">
    <property type="entry name" value="PROTEIN YCHQ"/>
    <property type="match status" value="1"/>
</dbReference>
<name>A0A2A5B1I6_9GAMM</name>
<evidence type="ECO:0000256" key="1">
    <source>
        <dbReference type="SAM" id="Phobius"/>
    </source>
</evidence>
<gene>
    <name evidence="2" type="ORF">COA96_07270</name>
</gene>
<dbReference type="AlphaFoldDB" id="A0A2A5B1I6"/>
<feature type="transmembrane region" description="Helical" evidence="1">
    <location>
        <begin position="52"/>
        <end position="71"/>
    </location>
</feature>
<dbReference type="GO" id="GO:0005886">
    <property type="term" value="C:plasma membrane"/>
    <property type="evidence" value="ECO:0007669"/>
    <property type="project" value="TreeGrafter"/>
</dbReference>
<feature type="transmembrane region" description="Helical" evidence="1">
    <location>
        <begin position="77"/>
        <end position="98"/>
    </location>
</feature>
<feature type="transmembrane region" description="Helical" evidence="1">
    <location>
        <begin position="110"/>
        <end position="128"/>
    </location>
</feature>
<keyword evidence="1" id="KW-0812">Transmembrane</keyword>
<dbReference type="InterPro" id="IPR007360">
    <property type="entry name" value="SirB"/>
</dbReference>
<dbReference type="EMBL" id="NVVJ01000017">
    <property type="protein sequence ID" value="PCJ25427.1"/>
    <property type="molecule type" value="Genomic_DNA"/>
</dbReference>
<evidence type="ECO:0000313" key="2">
    <source>
        <dbReference type="EMBL" id="PCJ25427.1"/>
    </source>
</evidence>
<feature type="transmembrane region" description="Helical" evidence="1">
    <location>
        <begin position="12"/>
        <end position="31"/>
    </location>
</feature>
<keyword evidence="1" id="KW-1133">Transmembrane helix</keyword>